<dbReference type="STRING" id="1392247.A0A3N4KXT1"/>
<evidence type="ECO:0000256" key="8">
    <source>
        <dbReference type="SAM" id="Phobius"/>
    </source>
</evidence>
<evidence type="ECO:0000256" key="6">
    <source>
        <dbReference type="ARBA" id="ARBA00023098"/>
    </source>
</evidence>
<sequence length="254" mass="28477">TPPPPPAWRSLIPTGIDLFTASVYPATLLLGSVYSTLSPDTASTDSYFSRKSNFANIFFVKYGWLWTTLVFALHLTRLRSPSRPQALLRYALATLWWVAVTQWFFGAPIMDRTFTLTGGACRAVMRDPGAVKEVLGEKVLAATSAACKLAGGRWRGGHDLSGHTFLLTHASLFLWSEVMPVLRGVRGWRGWRTGGVVGLLAVWWWMLLMTGVYFHTWREKLTGWIVSMVQWCIVYVWALKTQPQIRDVVGVPSV</sequence>
<dbReference type="InterPro" id="IPR019388">
    <property type="entry name" value="FIT"/>
</dbReference>
<dbReference type="EMBL" id="ML119113">
    <property type="protein sequence ID" value="RPB15364.1"/>
    <property type="molecule type" value="Genomic_DNA"/>
</dbReference>
<evidence type="ECO:0000256" key="4">
    <source>
        <dbReference type="ARBA" id="ARBA00022824"/>
    </source>
</evidence>
<evidence type="ECO:0000256" key="3">
    <source>
        <dbReference type="ARBA" id="ARBA00022801"/>
    </source>
</evidence>
<dbReference type="GO" id="GO:0008654">
    <property type="term" value="P:phospholipid biosynthetic process"/>
    <property type="evidence" value="ECO:0007669"/>
    <property type="project" value="InterPro"/>
</dbReference>
<dbReference type="Proteomes" id="UP000277580">
    <property type="component" value="Unassembled WGS sequence"/>
</dbReference>
<dbReference type="GO" id="GO:0005789">
    <property type="term" value="C:endoplasmic reticulum membrane"/>
    <property type="evidence" value="ECO:0007669"/>
    <property type="project" value="UniProtKB-SubCell"/>
</dbReference>
<proteinExistence type="inferred from homology"/>
<dbReference type="OrthoDB" id="5579088at2759"/>
<dbReference type="PANTHER" id="PTHR23129">
    <property type="entry name" value="ACYL-COENZYME A DIPHOSPHATASE FITM2"/>
    <property type="match status" value="1"/>
</dbReference>
<feature type="transmembrane region" description="Helical" evidence="8">
    <location>
        <begin position="194"/>
        <end position="215"/>
    </location>
</feature>
<accession>A0A3N4KXT1</accession>
<dbReference type="Pfam" id="PF10261">
    <property type="entry name" value="FIT"/>
    <property type="match status" value="2"/>
</dbReference>
<dbReference type="GO" id="GO:0010945">
    <property type="term" value="F:coenzyme A diphosphatase activity"/>
    <property type="evidence" value="ECO:0007669"/>
    <property type="project" value="InterPro"/>
</dbReference>
<evidence type="ECO:0000256" key="7">
    <source>
        <dbReference type="ARBA" id="ARBA00023136"/>
    </source>
</evidence>
<dbReference type="PANTHER" id="PTHR23129:SF0">
    <property type="entry name" value="ACYL-COENZYME A DIPHOSPHATASE FITM2"/>
    <property type="match status" value="1"/>
</dbReference>
<feature type="transmembrane region" description="Helical" evidence="8">
    <location>
        <begin position="87"/>
        <end position="105"/>
    </location>
</feature>
<dbReference type="InterPro" id="IPR046400">
    <property type="entry name" value="SCS3"/>
</dbReference>
<dbReference type="InParanoid" id="A0A3N4KXT1"/>
<gene>
    <name evidence="9" type="ORF">P167DRAFT_468960</name>
</gene>
<keyword evidence="5 8" id="KW-1133">Transmembrane helix</keyword>
<name>A0A3N4KXT1_9PEZI</name>
<dbReference type="GO" id="GO:0019915">
    <property type="term" value="P:lipid storage"/>
    <property type="evidence" value="ECO:0007669"/>
    <property type="project" value="InterPro"/>
</dbReference>
<dbReference type="FunCoup" id="A0A3N4KXT1">
    <property type="interactions" value="76"/>
</dbReference>
<keyword evidence="3" id="KW-0378">Hydrolase</keyword>
<organism evidence="9 10">
    <name type="scientific">Morchella conica CCBAS932</name>
    <dbReference type="NCBI Taxonomy" id="1392247"/>
    <lineage>
        <taxon>Eukaryota</taxon>
        <taxon>Fungi</taxon>
        <taxon>Dikarya</taxon>
        <taxon>Ascomycota</taxon>
        <taxon>Pezizomycotina</taxon>
        <taxon>Pezizomycetes</taxon>
        <taxon>Pezizales</taxon>
        <taxon>Morchellaceae</taxon>
        <taxon>Morchella</taxon>
    </lineage>
</organism>
<protein>
    <recommendedName>
        <fullName evidence="11">Fat storage-inducing transmembrane protein</fullName>
    </recommendedName>
</protein>
<dbReference type="GO" id="GO:0034389">
    <property type="term" value="P:lipid droplet organization"/>
    <property type="evidence" value="ECO:0007669"/>
    <property type="project" value="TreeGrafter"/>
</dbReference>
<keyword evidence="4" id="KW-0256">Endoplasmic reticulum</keyword>
<feature type="transmembrane region" description="Helical" evidence="8">
    <location>
        <begin position="221"/>
        <end position="239"/>
    </location>
</feature>
<feature type="transmembrane region" description="Helical" evidence="8">
    <location>
        <begin position="54"/>
        <end position="75"/>
    </location>
</feature>
<evidence type="ECO:0000256" key="2">
    <source>
        <dbReference type="ARBA" id="ARBA00022692"/>
    </source>
</evidence>
<keyword evidence="6" id="KW-0443">Lipid metabolism</keyword>
<keyword evidence="10" id="KW-1185">Reference proteome</keyword>
<evidence type="ECO:0008006" key="11">
    <source>
        <dbReference type="Google" id="ProtNLM"/>
    </source>
</evidence>
<dbReference type="AlphaFoldDB" id="A0A3N4KXT1"/>
<comment type="subcellular location">
    <subcellularLocation>
        <location evidence="1">Endoplasmic reticulum membrane</location>
        <topology evidence="1">Multi-pass membrane protein</topology>
    </subcellularLocation>
</comment>
<evidence type="ECO:0000313" key="9">
    <source>
        <dbReference type="EMBL" id="RPB15364.1"/>
    </source>
</evidence>
<keyword evidence="7 8" id="KW-0472">Membrane</keyword>
<evidence type="ECO:0000313" key="10">
    <source>
        <dbReference type="Proteomes" id="UP000277580"/>
    </source>
</evidence>
<feature type="non-terminal residue" evidence="9">
    <location>
        <position position="1"/>
    </location>
</feature>
<keyword evidence="2 8" id="KW-0812">Transmembrane</keyword>
<evidence type="ECO:0000256" key="5">
    <source>
        <dbReference type="ARBA" id="ARBA00022989"/>
    </source>
</evidence>
<evidence type="ECO:0000256" key="1">
    <source>
        <dbReference type="ARBA" id="ARBA00004477"/>
    </source>
</evidence>
<dbReference type="HAMAP" id="MF_03231">
    <property type="entry name" value="SCS3"/>
    <property type="match status" value="1"/>
</dbReference>
<reference evidence="9 10" key="1">
    <citation type="journal article" date="2018" name="Nat. Ecol. Evol.">
        <title>Pezizomycetes genomes reveal the molecular basis of ectomycorrhizal truffle lifestyle.</title>
        <authorList>
            <person name="Murat C."/>
            <person name="Payen T."/>
            <person name="Noel B."/>
            <person name="Kuo A."/>
            <person name="Morin E."/>
            <person name="Chen J."/>
            <person name="Kohler A."/>
            <person name="Krizsan K."/>
            <person name="Balestrini R."/>
            <person name="Da Silva C."/>
            <person name="Montanini B."/>
            <person name="Hainaut M."/>
            <person name="Levati E."/>
            <person name="Barry K.W."/>
            <person name="Belfiori B."/>
            <person name="Cichocki N."/>
            <person name="Clum A."/>
            <person name="Dockter R.B."/>
            <person name="Fauchery L."/>
            <person name="Guy J."/>
            <person name="Iotti M."/>
            <person name="Le Tacon F."/>
            <person name="Lindquist E.A."/>
            <person name="Lipzen A."/>
            <person name="Malagnac F."/>
            <person name="Mello A."/>
            <person name="Molinier V."/>
            <person name="Miyauchi S."/>
            <person name="Poulain J."/>
            <person name="Riccioni C."/>
            <person name="Rubini A."/>
            <person name="Sitrit Y."/>
            <person name="Splivallo R."/>
            <person name="Traeger S."/>
            <person name="Wang M."/>
            <person name="Zifcakova L."/>
            <person name="Wipf D."/>
            <person name="Zambonelli A."/>
            <person name="Paolocci F."/>
            <person name="Nowrousian M."/>
            <person name="Ottonello S."/>
            <person name="Baldrian P."/>
            <person name="Spatafora J.W."/>
            <person name="Henrissat B."/>
            <person name="Nagy L.G."/>
            <person name="Aury J.M."/>
            <person name="Wincker P."/>
            <person name="Grigoriev I.V."/>
            <person name="Bonfante P."/>
            <person name="Martin F.M."/>
        </authorList>
    </citation>
    <scope>NUCLEOTIDE SEQUENCE [LARGE SCALE GENOMIC DNA]</scope>
    <source>
        <strain evidence="9 10">CCBAS932</strain>
    </source>
</reference>
<feature type="transmembrane region" description="Helical" evidence="8">
    <location>
        <begin position="12"/>
        <end position="34"/>
    </location>
</feature>
<feature type="non-terminal residue" evidence="9">
    <location>
        <position position="254"/>
    </location>
</feature>